<evidence type="ECO:0000259" key="1">
    <source>
        <dbReference type="PROSITE" id="PS51736"/>
    </source>
</evidence>
<organism evidence="2 3">
    <name type="scientific">Corynebacterium hadale</name>
    <dbReference type="NCBI Taxonomy" id="2026255"/>
    <lineage>
        <taxon>Bacteria</taxon>
        <taxon>Bacillati</taxon>
        <taxon>Actinomycetota</taxon>
        <taxon>Actinomycetes</taxon>
        <taxon>Mycobacteriales</taxon>
        <taxon>Corynebacteriaceae</taxon>
        <taxon>Corynebacterium</taxon>
    </lineage>
</organism>
<proteinExistence type="predicted"/>
<evidence type="ECO:0000313" key="3">
    <source>
        <dbReference type="Proteomes" id="UP000218281"/>
    </source>
</evidence>
<gene>
    <name evidence="2" type="ORF">CKJ81_08640</name>
</gene>
<comment type="caution">
    <text evidence="2">The sequence shown here is derived from an EMBL/GenBank/DDBJ whole genome shotgun (WGS) entry which is preliminary data.</text>
</comment>
<dbReference type="RefSeq" id="WP_095536020.1">
    <property type="nucleotide sequence ID" value="NZ_NSGO01000008.1"/>
</dbReference>
<evidence type="ECO:0000313" key="2">
    <source>
        <dbReference type="EMBL" id="PAT05560.1"/>
    </source>
</evidence>
<dbReference type="Pfam" id="PF00239">
    <property type="entry name" value="Resolvase"/>
    <property type="match status" value="1"/>
</dbReference>
<dbReference type="InterPro" id="IPR006119">
    <property type="entry name" value="Resolv_N"/>
</dbReference>
<protein>
    <recommendedName>
        <fullName evidence="1">Resolvase/invertase-type recombinase catalytic domain-containing protein</fullName>
    </recommendedName>
</protein>
<feature type="domain" description="Resolvase/invertase-type recombinase catalytic" evidence="1">
    <location>
        <begin position="1"/>
        <end position="68"/>
    </location>
</feature>
<dbReference type="InterPro" id="IPR036162">
    <property type="entry name" value="Resolvase-like_N_sf"/>
</dbReference>
<name>A0ABX4H8C6_9CORY</name>
<dbReference type="EMBL" id="NSGO01000008">
    <property type="protein sequence ID" value="PAT05560.1"/>
    <property type="molecule type" value="Genomic_DNA"/>
</dbReference>
<dbReference type="Proteomes" id="UP000218281">
    <property type="component" value="Unassembled WGS sequence"/>
</dbReference>
<dbReference type="SUPFAM" id="SSF53041">
    <property type="entry name" value="Resolvase-like"/>
    <property type="match status" value="1"/>
</dbReference>
<keyword evidence="3" id="KW-1185">Reference proteome</keyword>
<dbReference type="PROSITE" id="PS51736">
    <property type="entry name" value="RECOMBINASES_3"/>
    <property type="match status" value="1"/>
</dbReference>
<accession>A0ABX4H8C6</accession>
<reference evidence="2 3" key="1">
    <citation type="submission" date="2017-08" db="EMBL/GenBank/DDBJ databases">
        <title>Whole genome sequences of 6 clinical strains closest to Corynebacterium imitans.</title>
        <authorList>
            <person name="Bernier A.-M."/>
            <person name="Burdz T."/>
            <person name="Bernard K."/>
        </authorList>
    </citation>
    <scope>NUCLEOTIDE SEQUENCE [LARGE SCALE GENOMIC DNA]</scope>
    <source>
        <strain evidence="2 3">NML93-0607</strain>
    </source>
</reference>
<sequence length="121" mass="13817">MPDPCEIAEDLNGRRDAVRFPKEGRLYDSHSDATTQLMLDVLGIGAQFERVLIRERKAGGIARAKTRGVWDRPRPLRKTKFNRHANSLRSACPKQKSRHSWRSAEMGCDNGWAWKDCKHGS</sequence>